<name>A0A1W1WCJ4_SULTA</name>
<proteinExistence type="inferred from homology"/>
<dbReference type="Pfam" id="PF01747">
    <property type="entry name" value="ATP-sulfurylase"/>
    <property type="match status" value="1"/>
</dbReference>
<gene>
    <name evidence="8" type="primary">sat</name>
    <name evidence="11" type="ORF">SAMN00768000_1366</name>
</gene>
<dbReference type="EC" id="2.7.7.4" evidence="8"/>
<dbReference type="InterPro" id="IPR024951">
    <property type="entry name" value="Sulfurylase_cat_dom"/>
</dbReference>
<organism evidence="11 12">
    <name type="scientific">Sulfobacillus thermosulfidooxidans (strain DSM 9293 / VKM B-1269 / AT-1)</name>
    <dbReference type="NCBI Taxonomy" id="929705"/>
    <lineage>
        <taxon>Bacteria</taxon>
        <taxon>Bacillati</taxon>
        <taxon>Bacillota</taxon>
        <taxon>Clostridia</taxon>
        <taxon>Eubacteriales</taxon>
        <taxon>Clostridiales Family XVII. Incertae Sedis</taxon>
        <taxon>Sulfobacillus</taxon>
    </lineage>
</organism>
<dbReference type="Proteomes" id="UP000192660">
    <property type="component" value="Unassembled WGS sequence"/>
</dbReference>
<dbReference type="GO" id="GO:0004781">
    <property type="term" value="F:sulfate adenylyltransferase (ATP) activity"/>
    <property type="evidence" value="ECO:0007669"/>
    <property type="project" value="UniProtKB-UniRule"/>
</dbReference>
<dbReference type="GO" id="GO:0070814">
    <property type="term" value="P:hydrogen sulfide biosynthetic process"/>
    <property type="evidence" value="ECO:0007669"/>
    <property type="project" value="UniProtKB-UniRule"/>
</dbReference>
<feature type="domain" description="ATP-sulfurylase PUA-like" evidence="10">
    <location>
        <begin position="21"/>
        <end position="148"/>
    </location>
</feature>
<evidence type="ECO:0000313" key="11">
    <source>
        <dbReference type="EMBL" id="SMC03935.1"/>
    </source>
</evidence>
<dbReference type="CDD" id="cd00517">
    <property type="entry name" value="ATPS"/>
    <property type="match status" value="1"/>
</dbReference>
<dbReference type="InterPro" id="IPR002650">
    <property type="entry name" value="Sulphate_adenylyltransferase"/>
</dbReference>
<dbReference type="RefSeq" id="WP_207651509.1">
    <property type="nucleotide sequence ID" value="NZ_FWWY01000001.1"/>
</dbReference>
<dbReference type="GO" id="GO:0000103">
    <property type="term" value="P:sulfate assimilation"/>
    <property type="evidence" value="ECO:0007669"/>
    <property type="project" value="UniProtKB-UniRule"/>
</dbReference>
<dbReference type="AlphaFoldDB" id="A0A1W1WCJ4"/>
<evidence type="ECO:0000256" key="5">
    <source>
        <dbReference type="ARBA" id="ARBA00022840"/>
    </source>
</evidence>
<dbReference type="InterPro" id="IPR014729">
    <property type="entry name" value="Rossmann-like_a/b/a_fold"/>
</dbReference>
<sequence length="375" mass="42746">MTTLFPRDKFNDISRPLPSHQLVVDEIATADIYALGVGAFAPLTGFMDEVTYDMVCHEMRLPNGLIWPVPVTLSVSELDACCLKEGMDILLKGIDHTLYAILHLTSIYRPNREQEADLVYGTHDPHHPGVKRLLQRGPVYLGGDLDVLHIPRFPLIDQPFMRVMTPSQVRSHIKSRGWQTVAGFQTRNPIHRAHEYIQKCALEIVDALFIHPLVGPTKADDVPSSVRIKTYEVLLEHYYPPDRVLFSVYYAAMRYAGPREAVFHALVRKNYGCTHFIVGRDHAGVGNYYGPYDAHKIFNRFSPKELGVTPLFFEQAFYCRRCDGMATSKTCPHAPEHHVYLSGTQVRTMLRKGEDLPKEFSRPEVAEILKHYYRG</sequence>
<dbReference type="SUPFAM" id="SSF52374">
    <property type="entry name" value="Nucleotidylyl transferase"/>
    <property type="match status" value="1"/>
</dbReference>
<dbReference type="InterPro" id="IPR015947">
    <property type="entry name" value="PUA-like_sf"/>
</dbReference>
<dbReference type="GO" id="GO:0005524">
    <property type="term" value="F:ATP binding"/>
    <property type="evidence" value="ECO:0007669"/>
    <property type="project" value="UniProtKB-KW"/>
</dbReference>
<dbReference type="Gene3D" id="3.40.50.620">
    <property type="entry name" value="HUPs"/>
    <property type="match status" value="1"/>
</dbReference>
<dbReference type="InterPro" id="IPR020792">
    <property type="entry name" value="SO4_adenylyltransferase_pro"/>
</dbReference>
<dbReference type="HAMAP" id="MF_00066">
    <property type="entry name" value="Sulf_adenylyltr"/>
    <property type="match status" value="1"/>
</dbReference>
<evidence type="ECO:0000256" key="1">
    <source>
        <dbReference type="ARBA" id="ARBA00005048"/>
    </source>
</evidence>
<dbReference type="NCBIfam" id="TIGR00339">
    <property type="entry name" value="sopT"/>
    <property type="match status" value="1"/>
</dbReference>
<comment type="similarity">
    <text evidence="6 8">Belongs to the sulfate adenylyltransferase family.</text>
</comment>
<comment type="pathway">
    <text evidence="1 8">Sulfur metabolism; hydrogen sulfide biosynthesis; sulfite from sulfate: step 1/3.</text>
</comment>
<evidence type="ECO:0000259" key="10">
    <source>
        <dbReference type="Pfam" id="PF14306"/>
    </source>
</evidence>
<evidence type="ECO:0000256" key="8">
    <source>
        <dbReference type="HAMAP-Rule" id="MF_00066"/>
    </source>
</evidence>
<evidence type="ECO:0000256" key="6">
    <source>
        <dbReference type="ARBA" id="ARBA00037980"/>
    </source>
</evidence>
<dbReference type="UniPathway" id="UPA00140">
    <property type="reaction ID" value="UER00204"/>
</dbReference>
<comment type="catalytic activity">
    <reaction evidence="7 8">
        <text>sulfate + ATP + H(+) = adenosine 5'-phosphosulfate + diphosphate</text>
        <dbReference type="Rhea" id="RHEA:18133"/>
        <dbReference type="ChEBI" id="CHEBI:15378"/>
        <dbReference type="ChEBI" id="CHEBI:16189"/>
        <dbReference type="ChEBI" id="CHEBI:30616"/>
        <dbReference type="ChEBI" id="CHEBI:33019"/>
        <dbReference type="ChEBI" id="CHEBI:58243"/>
        <dbReference type="EC" id="2.7.7.4"/>
    </reaction>
</comment>
<evidence type="ECO:0000313" key="12">
    <source>
        <dbReference type="Proteomes" id="UP000192660"/>
    </source>
</evidence>
<dbReference type="PANTHER" id="PTHR43509">
    <property type="match status" value="1"/>
</dbReference>
<keyword evidence="2 8" id="KW-0808">Transferase</keyword>
<dbReference type="PANTHER" id="PTHR43509:SF1">
    <property type="entry name" value="SULFATE ADENYLYLTRANSFERASE"/>
    <property type="match status" value="1"/>
</dbReference>
<dbReference type="SUPFAM" id="SSF88697">
    <property type="entry name" value="PUA domain-like"/>
    <property type="match status" value="1"/>
</dbReference>
<evidence type="ECO:0000256" key="7">
    <source>
        <dbReference type="ARBA" id="ARBA00049370"/>
    </source>
</evidence>
<dbReference type="NCBIfam" id="NF003166">
    <property type="entry name" value="PRK04149.1"/>
    <property type="match status" value="1"/>
</dbReference>
<evidence type="ECO:0000256" key="4">
    <source>
        <dbReference type="ARBA" id="ARBA00022741"/>
    </source>
</evidence>
<dbReference type="EMBL" id="FWWY01000001">
    <property type="protein sequence ID" value="SMC03935.1"/>
    <property type="molecule type" value="Genomic_DNA"/>
</dbReference>
<keyword evidence="4 8" id="KW-0547">Nucleotide-binding</keyword>
<evidence type="ECO:0000256" key="2">
    <source>
        <dbReference type="ARBA" id="ARBA00022679"/>
    </source>
</evidence>
<accession>A0A1W1WCJ4</accession>
<protein>
    <recommendedName>
        <fullName evidence="8">Sulfate adenylyltransferase</fullName>
        <ecNumber evidence="8">2.7.7.4</ecNumber>
    </recommendedName>
    <alternativeName>
        <fullName evidence="8">ATP-sulfurylase</fullName>
    </alternativeName>
    <alternativeName>
        <fullName evidence="8">Sulfate adenylate transferase</fullName>
        <shortName evidence="8">SAT</shortName>
    </alternativeName>
</protein>
<keyword evidence="3 8" id="KW-0548">Nucleotidyltransferase</keyword>
<keyword evidence="12" id="KW-1185">Reference proteome</keyword>
<evidence type="ECO:0000256" key="3">
    <source>
        <dbReference type="ARBA" id="ARBA00022695"/>
    </source>
</evidence>
<feature type="domain" description="Sulphate adenylyltransferase catalytic" evidence="9">
    <location>
        <begin position="164"/>
        <end position="371"/>
    </location>
</feature>
<dbReference type="Pfam" id="PF14306">
    <property type="entry name" value="PUA_2"/>
    <property type="match status" value="1"/>
</dbReference>
<dbReference type="Gene3D" id="3.10.400.10">
    <property type="entry name" value="Sulfate adenylyltransferase"/>
    <property type="match status" value="1"/>
</dbReference>
<evidence type="ECO:0000259" key="9">
    <source>
        <dbReference type="Pfam" id="PF01747"/>
    </source>
</evidence>
<dbReference type="InterPro" id="IPR025980">
    <property type="entry name" value="ATP-Sase_PUA-like_dom"/>
</dbReference>
<reference evidence="12" key="1">
    <citation type="submission" date="2017-04" db="EMBL/GenBank/DDBJ databases">
        <authorList>
            <person name="Varghese N."/>
            <person name="Submissions S."/>
        </authorList>
    </citation>
    <scope>NUCLEOTIDE SEQUENCE [LARGE SCALE GENOMIC DNA]</scope>
    <source>
        <strain evidence="12">DSM 9293</strain>
    </source>
</reference>
<keyword evidence="5 8" id="KW-0067">ATP-binding</keyword>